<dbReference type="GO" id="GO:0016514">
    <property type="term" value="C:SWI/SNF complex"/>
    <property type="evidence" value="ECO:0007669"/>
    <property type="project" value="TreeGrafter"/>
</dbReference>
<dbReference type="GO" id="GO:0016922">
    <property type="term" value="F:nuclear receptor binding"/>
    <property type="evidence" value="ECO:0007669"/>
    <property type="project" value="TreeGrafter"/>
</dbReference>
<dbReference type="AlphaFoldDB" id="A0A811YZB3"/>
<dbReference type="GO" id="GO:0045892">
    <property type="term" value="P:negative regulation of DNA-templated transcription"/>
    <property type="evidence" value="ECO:0007669"/>
    <property type="project" value="TreeGrafter"/>
</dbReference>
<evidence type="ECO:0000256" key="1">
    <source>
        <dbReference type="SAM" id="MobiDB-lite"/>
    </source>
</evidence>
<dbReference type="SUPFAM" id="SSF47095">
    <property type="entry name" value="HMG-box"/>
    <property type="match status" value="1"/>
</dbReference>
<organism evidence="2 3">
    <name type="scientific">Nyctereutes procyonoides</name>
    <name type="common">Raccoon dog</name>
    <name type="synonym">Canis procyonoides</name>
    <dbReference type="NCBI Taxonomy" id="34880"/>
    <lineage>
        <taxon>Eukaryota</taxon>
        <taxon>Metazoa</taxon>
        <taxon>Chordata</taxon>
        <taxon>Craniata</taxon>
        <taxon>Vertebrata</taxon>
        <taxon>Euteleostomi</taxon>
        <taxon>Mammalia</taxon>
        <taxon>Eutheria</taxon>
        <taxon>Laurasiatheria</taxon>
        <taxon>Carnivora</taxon>
        <taxon>Caniformia</taxon>
        <taxon>Canidae</taxon>
        <taxon>Nyctereutes</taxon>
    </lineage>
</organism>
<protein>
    <submittedName>
        <fullName evidence="2">(raccoon dog) hypothetical protein</fullName>
    </submittedName>
</protein>
<dbReference type="PANTHER" id="PTHR46232:SF1">
    <property type="entry name" value="SWI_SNF-RELATED MATRIX-ASSOCIATED ACTIN-DEPENDENT REGULATOR OF CHROMATIN SUBFAMILY E MEMBER 1"/>
    <property type="match status" value="1"/>
</dbReference>
<dbReference type="InterPro" id="IPR036910">
    <property type="entry name" value="HMG_box_dom_sf"/>
</dbReference>
<name>A0A811YZB3_NYCPR</name>
<reference evidence="2" key="1">
    <citation type="submission" date="2020-12" db="EMBL/GenBank/DDBJ databases">
        <authorList>
            <consortium name="Molecular Ecology Group"/>
        </authorList>
    </citation>
    <scope>NUCLEOTIDE SEQUENCE</scope>
    <source>
        <strain evidence="2">TBG_1078</strain>
    </source>
</reference>
<gene>
    <name evidence="2" type="ORF">NYPRO_LOCUS15885</name>
</gene>
<feature type="compositionally biased region" description="Basic and acidic residues" evidence="1">
    <location>
        <begin position="242"/>
        <end position="256"/>
    </location>
</feature>
<dbReference type="EMBL" id="CAJHUB010000755">
    <property type="protein sequence ID" value="CAD7683093.1"/>
    <property type="molecule type" value="Genomic_DNA"/>
</dbReference>
<sequence length="326" mass="37141">MSLPSYAPPATPVPATQMPNTPGFVGYNPYSHLAYNNYRLGGNPGTNSRVTASSGITIPKPPKPPDKLLMPYMRYNYWCMWRDLTDEEKQEYLNEYKAEKIEYNEPTKAYHNSPAYLAYINAKSAEDALEEESLQRQSRMEKGEPYMSIQPAKDPDDYDNGFSVKQTATARFQRNHCLISEILRVWCQTFEAELQIEEQHLENKRKFLESTDSFNNEHKRLCSLKLEVDMEKIASEIAQAEEQARKRQEEREKEAAEQQEPAASKAQERKDDEKGTSTPEDKESGQEGVDSMAEEGTSDSNTVSESNSATVEEPPTDPTPEDEKKK</sequence>
<proteinExistence type="predicted"/>
<evidence type="ECO:0000313" key="3">
    <source>
        <dbReference type="Proteomes" id="UP000645828"/>
    </source>
</evidence>
<dbReference type="Gene3D" id="1.10.30.10">
    <property type="entry name" value="High mobility group box domain"/>
    <property type="match status" value="1"/>
</dbReference>
<feature type="compositionally biased region" description="Polar residues" evidence="1">
    <location>
        <begin position="298"/>
        <end position="310"/>
    </location>
</feature>
<dbReference type="Proteomes" id="UP000645828">
    <property type="component" value="Unassembled WGS sequence"/>
</dbReference>
<dbReference type="GO" id="GO:0031492">
    <property type="term" value="F:nucleosomal DNA binding"/>
    <property type="evidence" value="ECO:0007669"/>
    <property type="project" value="TreeGrafter"/>
</dbReference>
<accession>A0A811YZB3</accession>
<comment type="caution">
    <text evidence="2">The sequence shown here is derived from an EMBL/GenBank/DDBJ whole genome shotgun (WGS) entry which is preliminary data.</text>
</comment>
<evidence type="ECO:0000313" key="2">
    <source>
        <dbReference type="EMBL" id="CAD7683093.1"/>
    </source>
</evidence>
<feature type="region of interest" description="Disordered" evidence="1">
    <location>
        <begin position="240"/>
        <end position="326"/>
    </location>
</feature>
<dbReference type="PANTHER" id="PTHR46232">
    <property type="entry name" value="SMARCE1 REGULATOR OF CHROMATIN"/>
    <property type="match status" value="1"/>
</dbReference>
<feature type="compositionally biased region" description="Basic and acidic residues" evidence="1">
    <location>
        <begin position="266"/>
        <end position="285"/>
    </location>
</feature>
<keyword evidence="3" id="KW-1185">Reference proteome</keyword>